<reference evidence="2" key="1">
    <citation type="submission" date="2016-03" db="EMBL/GenBank/DDBJ databases">
        <title>Microsymbionts genomes from the relict species Vavilovia formosa.</title>
        <authorList>
            <person name="Chirak E."/>
            <person name="Kimeklis A."/>
            <person name="Kopat V."/>
            <person name="Andronov E."/>
        </authorList>
    </citation>
    <scope>NUCLEOTIDE SEQUENCE [LARGE SCALE GENOMIC DNA]</scope>
    <source>
        <strain evidence="2">Vaf12</strain>
    </source>
</reference>
<dbReference type="AlphaFoldDB" id="A0A154IL53"/>
<evidence type="ECO:0000313" key="2">
    <source>
        <dbReference type="EMBL" id="KZB00690.1"/>
    </source>
</evidence>
<name>A0A154IL53_RHILE</name>
<accession>A0A154IL53</accession>
<comment type="caution">
    <text evidence="2">The sequence shown here is derived from an EMBL/GenBank/DDBJ whole genome shotgun (WGS) entry which is preliminary data.</text>
</comment>
<keyword evidence="1" id="KW-1133">Transmembrane helix</keyword>
<sequence>MVVVDIVGPLAGSMPVPEVVHIQGPEGECTQVPGAECMPALVEVCTLVPVGVYTLDPAAGCTRASEAVFMQALVVGYTLVSVVGCMLVLATAI</sequence>
<keyword evidence="1" id="KW-0812">Transmembrane</keyword>
<protein>
    <submittedName>
        <fullName evidence="2">Uncharacterized protein</fullName>
    </submittedName>
</protein>
<evidence type="ECO:0000256" key="1">
    <source>
        <dbReference type="SAM" id="Phobius"/>
    </source>
</evidence>
<feature type="transmembrane region" description="Helical" evidence="1">
    <location>
        <begin position="68"/>
        <end position="90"/>
    </location>
</feature>
<proteinExistence type="predicted"/>
<organism evidence="2">
    <name type="scientific">Rhizobium leguminosarum</name>
    <dbReference type="NCBI Taxonomy" id="384"/>
    <lineage>
        <taxon>Bacteria</taxon>
        <taxon>Pseudomonadati</taxon>
        <taxon>Pseudomonadota</taxon>
        <taxon>Alphaproteobacteria</taxon>
        <taxon>Hyphomicrobiales</taxon>
        <taxon>Rhizobiaceae</taxon>
        <taxon>Rhizobium/Agrobacterium group</taxon>
        <taxon>Rhizobium</taxon>
    </lineage>
</organism>
<keyword evidence="1" id="KW-0472">Membrane</keyword>
<gene>
    <name evidence="2" type="ORF">A4A59_16750</name>
</gene>
<dbReference type="EMBL" id="LVYU01000085">
    <property type="protein sequence ID" value="KZB00690.1"/>
    <property type="molecule type" value="Genomic_DNA"/>
</dbReference>